<dbReference type="AlphaFoldDB" id="A0A1B6K1R9"/>
<proteinExistence type="predicted"/>
<organism evidence="1">
    <name type="scientific">Homalodisca liturata</name>
    <dbReference type="NCBI Taxonomy" id="320908"/>
    <lineage>
        <taxon>Eukaryota</taxon>
        <taxon>Metazoa</taxon>
        <taxon>Ecdysozoa</taxon>
        <taxon>Arthropoda</taxon>
        <taxon>Hexapoda</taxon>
        <taxon>Insecta</taxon>
        <taxon>Pterygota</taxon>
        <taxon>Neoptera</taxon>
        <taxon>Paraneoptera</taxon>
        <taxon>Hemiptera</taxon>
        <taxon>Auchenorrhyncha</taxon>
        <taxon>Membracoidea</taxon>
        <taxon>Cicadellidae</taxon>
        <taxon>Cicadellinae</taxon>
        <taxon>Proconiini</taxon>
        <taxon>Homalodisca</taxon>
    </lineage>
</organism>
<name>A0A1B6K1R9_9HEMI</name>
<protein>
    <submittedName>
        <fullName evidence="1">Uncharacterized protein</fullName>
    </submittedName>
</protein>
<dbReference type="EMBL" id="GECU01002322">
    <property type="protein sequence ID" value="JAT05385.1"/>
    <property type="molecule type" value="Transcribed_RNA"/>
</dbReference>
<evidence type="ECO:0000313" key="1">
    <source>
        <dbReference type="EMBL" id="JAT05385.1"/>
    </source>
</evidence>
<gene>
    <name evidence="1" type="ORF">g.54791</name>
</gene>
<reference evidence="1" key="1">
    <citation type="submission" date="2015-11" db="EMBL/GenBank/DDBJ databases">
        <title>De novo transcriptome assembly of four potential Pierce s Disease insect vectors from Arizona vineyards.</title>
        <authorList>
            <person name="Tassone E.E."/>
        </authorList>
    </citation>
    <scope>NUCLEOTIDE SEQUENCE</scope>
</reference>
<accession>A0A1B6K1R9</accession>
<sequence>MKSSPSVHVTKLNKYWLIYWPSSRSNIWQRSIQANPLKWYKKKKKNFDPTLFKMNTGAHTLRLDAGTEALAGRGPSMFVSGCYHWADSPHHSVDGTHGDPVESQHNQ</sequence>